<keyword evidence="3" id="KW-1185">Reference proteome</keyword>
<proteinExistence type="predicted"/>
<feature type="compositionally biased region" description="Low complexity" evidence="1">
    <location>
        <begin position="139"/>
        <end position="153"/>
    </location>
</feature>
<feature type="compositionally biased region" description="Acidic residues" evidence="1">
    <location>
        <begin position="106"/>
        <end position="123"/>
    </location>
</feature>
<comment type="caution">
    <text evidence="2">The sequence shown here is derived from an EMBL/GenBank/DDBJ whole genome shotgun (WGS) entry which is preliminary data.</text>
</comment>
<organism evidence="2 3">
    <name type="scientific">Lithocarpus litseifolius</name>
    <dbReference type="NCBI Taxonomy" id="425828"/>
    <lineage>
        <taxon>Eukaryota</taxon>
        <taxon>Viridiplantae</taxon>
        <taxon>Streptophyta</taxon>
        <taxon>Embryophyta</taxon>
        <taxon>Tracheophyta</taxon>
        <taxon>Spermatophyta</taxon>
        <taxon>Magnoliopsida</taxon>
        <taxon>eudicotyledons</taxon>
        <taxon>Gunneridae</taxon>
        <taxon>Pentapetalae</taxon>
        <taxon>rosids</taxon>
        <taxon>fabids</taxon>
        <taxon>Fagales</taxon>
        <taxon>Fagaceae</taxon>
        <taxon>Lithocarpus</taxon>
    </lineage>
</organism>
<evidence type="ECO:0000313" key="3">
    <source>
        <dbReference type="Proteomes" id="UP001459277"/>
    </source>
</evidence>
<protein>
    <submittedName>
        <fullName evidence="2">Uncharacterized protein</fullName>
    </submittedName>
</protein>
<reference evidence="2 3" key="1">
    <citation type="submission" date="2024-01" db="EMBL/GenBank/DDBJ databases">
        <title>A telomere-to-telomere, gap-free genome of sweet tea (Lithocarpus litseifolius).</title>
        <authorList>
            <person name="Zhou J."/>
        </authorList>
    </citation>
    <scope>NUCLEOTIDE SEQUENCE [LARGE SCALE GENOMIC DNA]</scope>
    <source>
        <strain evidence="2">Zhou-2022a</strain>
        <tissue evidence="2">Leaf</tissue>
    </source>
</reference>
<feature type="region of interest" description="Disordered" evidence="1">
    <location>
        <begin position="62"/>
        <end position="161"/>
    </location>
</feature>
<evidence type="ECO:0000313" key="2">
    <source>
        <dbReference type="EMBL" id="KAK9998057.1"/>
    </source>
</evidence>
<sequence length="359" mass="39835">MAWGARYVSQRLACLTRHVSPFSVPPSSVHPVGAWTTASEPAGDTVRYGQVSGKAVTQALRSTPSLVGSKMSEETSSEQSSVRDGAGYDEVYQRGHESGDDFSLSSEDESLIQSCDEEGGDDDGVIRKGGGDDARESGSNRGSSGGENSESTSGGSGDDRPFILPKEWTVNHFLPSMTDKVFNLLRARYQIPDDIPIRLPLEKERCYSEKTADVGMYDAMFAAGLRLPLTALHRQLANYLGVSVSQIAPNAWRVFIGSEILWGSLSGGHRQLTLDEFFWCYRPHQIASSRGIYHFSARKKELRLVSDMPDSNRKWKGRYFFVEGTNWVCRQEEWGSIPQGFDNTWAHVRESGRHHQPCT</sequence>
<dbReference type="EMBL" id="JAZDWU010000006">
    <property type="protein sequence ID" value="KAK9998057.1"/>
    <property type="molecule type" value="Genomic_DNA"/>
</dbReference>
<feature type="compositionally biased region" description="Basic and acidic residues" evidence="1">
    <location>
        <begin position="124"/>
        <end position="138"/>
    </location>
</feature>
<evidence type="ECO:0000256" key="1">
    <source>
        <dbReference type="SAM" id="MobiDB-lite"/>
    </source>
</evidence>
<dbReference type="AlphaFoldDB" id="A0AAW2CL02"/>
<name>A0AAW2CL02_9ROSI</name>
<gene>
    <name evidence="2" type="ORF">SO802_017660</name>
</gene>
<accession>A0AAW2CL02</accession>
<dbReference type="Proteomes" id="UP001459277">
    <property type="component" value="Unassembled WGS sequence"/>
</dbReference>